<dbReference type="PANTHER" id="PTHR46268:SF6">
    <property type="entry name" value="UNIVERSAL STRESS PROTEIN UP12"/>
    <property type="match status" value="1"/>
</dbReference>
<dbReference type="InterPro" id="IPR006015">
    <property type="entry name" value="Universal_stress_UspA"/>
</dbReference>
<dbReference type="AlphaFoldDB" id="A0A1Z3N5C2"/>
<dbReference type="PRINTS" id="PR01438">
    <property type="entry name" value="UNVRSLSTRESS"/>
</dbReference>
<name>A0A1Z3N5C2_BDEBC</name>
<dbReference type="Pfam" id="PF00582">
    <property type="entry name" value="Usp"/>
    <property type="match status" value="2"/>
</dbReference>
<dbReference type="CDD" id="cd00293">
    <property type="entry name" value="USP-like"/>
    <property type="match status" value="1"/>
</dbReference>
<evidence type="ECO:0000259" key="2">
    <source>
        <dbReference type="Pfam" id="PF00582"/>
    </source>
</evidence>
<dbReference type="PANTHER" id="PTHR46268">
    <property type="entry name" value="STRESS RESPONSE PROTEIN NHAX"/>
    <property type="match status" value="1"/>
</dbReference>
<comment type="similarity">
    <text evidence="1">Belongs to the universal stress protein A family.</text>
</comment>
<feature type="domain" description="UspA" evidence="2">
    <location>
        <begin position="28"/>
        <end position="143"/>
    </location>
</feature>
<gene>
    <name evidence="3" type="ORF">B9G79_03385</name>
</gene>
<dbReference type="EMBL" id="CP020946">
    <property type="protein sequence ID" value="ASD62679.1"/>
    <property type="molecule type" value="Genomic_DNA"/>
</dbReference>
<dbReference type="SUPFAM" id="SSF52402">
    <property type="entry name" value="Adenine nucleotide alpha hydrolases-like"/>
    <property type="match status" value="2"/>
</dbReference>
<dbReference type="RefSeq" id="WP_088564300.1">
    <property type="nucleotide sequence ID" value="NZ_CP020946.1"/>
</dbReference>
<dbReference type="Proteomes" id="UP000197003">
    <property type="component" value="Chromosome"/>
</dbReference>
<protein>
    <submittedName>
        <fullName evidence="3">Universal stress protein</fullName>
    </submittedName>
</protein>
<sequence length="308" mass="33758">MTTHSLLIADELEHKDEASLKRSQVNRRFASDLSVRLNCPVSLLYIKTLKDIPGRLALSYAEKAKIISHKHHQLAPVMNNFAVPGKLIVKFGSPVKEISDAVKDTNSVEALIVGSRALKGMDRFFLGSVAEEVVRNVKRPVYILGPGTQRDDYSLPTKKDLRIAIVTDLTKKCRASETYGVSLAKRLGAHVVLYHSVAETLRTVEQYMFAAGEATPSIDTIYTDIKKDAQSSMEKKLERLRSKGISCEGIIEQEKTPLVDTFLAGPAGNCDLICMGDESHGGLLGTLLGSNLRDMIAKSPVPVIVVRS</sequence>
<organism evidence="3 4">
    <name type="scientific">Bdellovibrio bacteriovorus</name>
    <dbReference type="NCBI Taxonomy" id="959"/>
    <lineage>
        <taxon>Bacteria</taxon>
        <taxon>Pseudomonadati</taxon>
        <taxon>Bdellovibrionota</taxon>
        <taxon>Bdellovibrionia</taxon>
        <taxon>Bdellovibrionales</taxon>
        <taxon>Pseudobdellovibrionaceae</taxon>
        <taxon>Bdellovibrio</taxon>
    </lineage>
</organism>
<reference evidence="3 4" key="1">
    <citation type="submission" date="2017-04" db="EMBL/GenBank/DDBJ databases">
        <title>Whole genome sequence of Bdellovibrio bacteriovorus strain SSB218315.</title>
        <authorList>
            <person name="Oyedara O."/>
            <person name="Rodriguez-Perez M.A."/>
        </authorList>
    </citation>
    <scope>NUCLEOTIDE SEQUENCE [LARGE SCALE GENOMIC DNA]</scope>
    <source>
        <strain evidence="3 4">SSB218315</strain>
    </source>
</reference>
<proteinExistence type="inferred from homology"/>
<dbReference type="InterPro" id="IPR006016">
    <property type="entry name" value="UspA"/>
</dbReference>
<evidence type="ECO:0000313" key="3">
    <source>
        <dbReference type="EMBL" id="ASD62679.1"/>
    </source>
</evidence>
<evidence type="ECO:0000313" key="4">
    <source>
        <dbReference type="Proteomes" id="UP000197003"/>
    </source>
</evidence>
<accession>A0A1Z3N5C2</accession>
<feature type="domain" description="UspA" evidence="2">
    <location>
        <begin position="162"/>
        <end position="307"/>
    </location>
</feature>
<dbReference type="InterPro" id="IPR014729">
    <property type="entry name" value="Rossmann-like_a/b/a_fold"/>
</dbReference>
<dbReference type="Gene3D" id="3.40.50.620">
    <property type="entry name" value="HUPs"/>
    <property type="match status" value="2"/>
</dbReference>
<dbReference type="OrthoDB" id="5294481at2"/>
<evidence type="ECO:0000256" key="1">
    <source>
        <dbReference type="ARBA" id="ARBA00008791"/>
    </source>
</evidence>